<name>A0ACC3CA37_PYRYE</name>
<dbReference type="EMBL" id="CM020619">
    <property type="protein sequence ID" value="KAK1866616.1"/>
    <property type="molecule type" value="Genomic_DNA"/>
</dbReference>
<keyword evidence="2" id="KW-1185">Reference proteome</keyword>
<accession>A0ACC3CA37</accession>
<protein>
    <submittedName>
        <fullName evidence="1">Uncharacterized protein</fullName>
    </submittedName>
</protein>
<dbReference type="Proteomes" id="UP000798662">
    <property type="component" value="Chromosome 2"/>
</dbReference>
<evidence type="ECO:0000313" key="2">
    <source>
        <dbReference type="Proteomes" id="UP000798662"/>
    </source>
</evidence>
<sequence>MDSMDVVVDPPPPVCATEEDPPPVCANADGVTLDVGNLTAFSPPSTIPLSTEEDMAAAAATGIAPLVTALFALPVVPSTTGGRVVALPLPSTVLPRALPARTAAPLTKWEAFAKSKGITKKKRERVVWDEATTSFKVRHGYKRVDKDPQNWLVPHKEGMGHADQGGEEPFAPRKAAARAAVEKNAQAAAANERRAGRAVTASALGGKAKKGKKSGKARRGAAAPEALTALDVGTTVKPSAGKRGSFSKGGRYVDKAKLAATVAVSQRATASAGRFDKRVEGEKVAPVRGRKRKFEPAVGGKAALQGERSRALGLADKVLAGMLRLLSATRRLAPSGNPTGIPVGIPGTVRAFTTTPAAAAAAAAARAPPAATSAAPTLIQEVLSAAAADRPLKNAAKFYTPGPVGPAAARSILWSTAELSGHASALAAGLVEAGFAPGDRLVTLLPPGAPEALVTALAAAAARLALVPVTPPAGGVVNVGLVADAVRRSGAVGAVVWHGFALGEGADPAGADCDADASAEATVVRSLVGAAVARADAAGAAGWVRSTGRPLPRLADLPSLRMVIHTGPGSVRGAVAFRNLLVYDPAPGPQLLGAAAADDPLLLPAASSAVVTNGEVVARGVAAAARLGLGGDHAEVAGKVVLPLAEAAPGDALAVVVAALLRETLV</sequence>
<gene>
    <name evidence="1" type="ORF">I4F81_009132</name>
</gene>
<evidence type="ECO:0000313" key="1">
    <source>
        <dbReference type="EMBL" id="KAK1866616.1"/>
    </source>
</evidence>
<proteinExistence type="predicted"/>
<organism evidence="1 2">
    <name type="scientific">Pyropia yezoensis</name>
    <name type="common">Susabi-nori</name>
    <name type="synonym">Porphyra yezoensis</name>
    <dbReference type="NCBI Taxonomy" id="2788"/>
    <lineage>
        <taxon>Eukaryota</taxon>
        <taxon>Rhodophyta</taxon>
        <taxon>Bangiophyceae</taxon>
        <taxon>Bangiales</taxon>
        <taxon>Bangiaceae</taxon>
        <taxon>Pyropia</taxon>
    </lineage>
</organism>
<comment type="caution">
    <text evidence="1">The sequence shown here is derived from an EMBL/GenBank/DDBJ whole genome shotgun (WGS) entry which is preliminary data.</text>
</comment>
<reference evidence="1" key="1">
    <citation type="submission" date="2019-11" db="EMBL/GenBank/DDBJ databases">
        <title>Nori genome reveals adaptations in red seaweeds to the harsh intertidal environment.</title>
        <authorList>
            <person name="Wang D."/>
            <person name="Mao Y."/>
        </authorList>
    </citation>
    <scope>NUCLEOTIDE SEQUENCE</scope>
    <source>
        <tissue evidence="1">Gametophyte</tissue>
    </source>
</reference>